<sequence length="551" mass="61709">MPQKKRRQPARNKRDPKRENALHPSGSNTKIQSPTPGTPSASAASPYVSAGSPHVPRTATKPASNRMHSFHHSERTSPIPSASPASPHIDTGSANPAPAAAQPEDDDKLKEWRERRNRRKEIAPTASDDEDDVVVESDKRTHGSYIMNDGYVRRDHNALWKALWAFVQAHFGFDVGGGEEDAKERAAVEQDKWLRLKGAMSEELVKVAGIVAVGGPGGEAGWKELFVDSPEWRVMLVAGIVWRMLKEHVFHDLVFGGTVGMERECLDAMWGNRHLDGFARQMDRAHLVQGMCDDPFEEYGSNQKNGLPVLFGERVDEVTKGLWYLLRPILAMDPAYPDRELVAEQLVSLREIVVKAGHLSLVMRINPHSLYHFPLNPKDELFDDVGYVVMNNAMMRATNPLFTTEYDPYNGMDEKKMQEEYGKSALVRVAVGDALMVYRQGGWWGVNVDEIGKEDDLEEKKKKETAKAGKKKAKAKAKGKGKGKEKAVDVDVEDEGEDNEFEDIYEKGFRTRRLARAKVGLRWGYQRKFGDKAGVMDEGFQELRDVVGMSA</sequence>
<organism evidence="2 3">
    <name type="scientific">Rhizodiscina lignyota</name>
    <dbReference type="NCBI Taxonomy" id="1504668"/>
    <lineage>
        <taxon>Eukaryota</taxon>
        <taxon>Fungi</taxon>
        <taxon>Dikarya</taxon>
        <taxon>Ascomycota</taxon>
        <taxon>Pezizomycotina</taxon>
        <taxon>Dothideomycetes</taxon>
        <taxon>Pleosporomycetidae</taxon>
        <taxon>Aulographales</taxon>
        <taxon>Rhizodiscinaceae</taxon>
        <taxon>Rhizodiscina</taxon>
    </lineage>
</organism>
<reference evidence="2" key="1">
    <citation type="journal article" date="2020" name="Stud. Mycol.">
        <title>101 Dothideomycetes genomes: a test case for predicting lifestyles and emergence of pathogens.</title>
        <authorList>
            <person name="Haridas S."/>
            <person name="Albert R."/>
            <person name="Binder M."/>
            <person name="Bloem J."/>
            <person name="Labutti K."/>
            <person name="Salamov A."/>
            <person name="Andreopoulos B."/>
            <person name="Baker S."/>
            <person name="Barry K."/>
            <person name="Bills G."/>
            <person name="Bluhm B."/>
            <person name="Cannon C."/>
            <person name="Castanera R."/>
            <person name="Culley D."/>
            <person name="Daum C."/>
            <person name="Ezra D."/>
            <person name="Gonzalez J."/>
            <person name="Henrissat B."/>
            <person name="Kuo A."/>
            <person name="Liang C."/>
            <person name="Lipzen A."/>
            <person name="Lutzoni F."/>
            <person name="Magnuson J."/>
            <person name="Mondo S."/>
            <person name="Nolan M."/>
            <person name="Ohm R."/>
            <person name="Pangilinan J."/>
            <person name="Park H.-J."/>
            <person name="Ramirez L."/>
            <person name="Alfaro M."/>
            <person name="Sun H."/>
            <person name="Tritt A."/>
            <person name="Yoshinaga Y."/>
            <person name="Zwiers L.-H."/>
            <person name="Turgeon B."/>
            <person name="Goodwin S."/>
            <person name="Spatafora J."/>
            <person name="Crous P."/>
            <person name="Grigoriev I."/>
        </authorList>
    </citation>
    <scope>NUCLEOTIDE SEQUENCE</scope>
    <source>
        <strain evidence="2">CBS 133067</strain>
    </source>
</reference>
<accession>A0A9P4IK91</accession>
<dbReference type="Proteomes" id="UP000799772">
    <property type="component" value="Unassembled WGS sequence"/>
</dbReference>
<evidence type="ECO:0000313" key="2">
    <source>
        <dbReference type="EMBL" id="KAF2100864.1"/>
    </source>
</evidence>
<feature type="compositionally biased region" description="Low complexity" evidence="1">
    <location>
        <begin position="77"/>
        <end position="87"/>
    </location>
</feature>
<dbReference type="EMBL" id="ML978124">
    <property type="protein sequence ID" value="KAF2100864.1"/>
    <property type="molecule type" value="Genomic_DNA"/>
</dbReference>
<proteinExistence type="predicted"/>
<name>A0A9P4IK91_9PEZI</name>
<evidence type="ECO:0000256" key="1">
    <source>
        <dbReference type="SAM" id="MobiDB-lite"/>
    </source>
</evidence>
<dbReference type="OrthoDB" id="309640at2759"/>
<feature type="compositionally biased region" description="Low complexity" evidence="1">
    <location>
        <begin position="39"/>
        <end position="53"/>
    </location>
</feature>
<dbReference type="AlphaFoldDB" id="A0A9P4IK91"/>
<evidence type="ECO:0000313" key="3">
    <source>
        <dbReference type="Proteomes" id="UP000799772"/>
    </source>
</evidence>
<gene>
    <name evidence="2" type="ORF">NA57DRAFT_74463</name>
</gene>
<feature type="compositionally biased region" description="Basic residues" evidence="1">
    <location>
        <begin position="1"/>
        <end position="11"/>
    </location>
</feature>
<feature type="region of interest" description="Disordered" evidence="1">
    <location>
        <begin position="1"/>
        <end position="109"/>
    </location>
</feature>
<feature type="compositionally biased region" description="Basic and acidic residues" evidence="1">
    <location>
        <begin position="12"/>
        <end position="21"/>
    </location>
</feature>
<protein>
    <submittedName>
        <fullName evidence="2">Uncharacterized protein</fullName>
    </submittedName>
</protein>
<comment type="caution">
    <text evidence="2">The sequence shown here is derived from an EMBL/GenBank/DDBJ whole genome shotgun (WGS) entry which is preliminary data.</text>
</comment>
<feature type="compositionally biased region" description="Polar residues" evidence="1">
    <location>
        <begin position="25"/>
        <end position="35"/>
    </location>
</feature>
<keyword evidence="3" id="KW-1185">Reference proteome</keyword>